<feature type="transmembrane region" description="Helical" evidence="7">
    <location>
        <begin position="65"/>
        <end position="83"/>
    </location>
</feature>
<feature type="transmembrane region" description="Helical" evidence="7">
    <location>
        <begin position="488"/>
        <end position="510"/>
    </location>
</feature>
<evidence type="ECO:0000256" key="6">
    <source>
        <dbReference type="ARBA" id="ARBA00023136"/>
    </source>
</evidence>
<keyword evidence="5 7" id="KW-1133">Transmembrane helix</keyword>
<feature type="transmembrane region" description="Helical" evidence="7">
    <location>
        <begin position="22"/>
        <end position="45"/>
    </location>
</feature>
<dbReference type="Pfam" id="PF06808">
    <property type="entry name" value="DctM"/>
    <property type="match status" value="1"/>
</dbReference>
<evidence type="ECO:0000313" key="10">
    <source>
        <dbReference type="Proteomes" id="UP000722165"/>
    </source>
</evidence>
<evidence type="ECO:0000259" key="8">
    <source>
        <dbReference type="Pfam" id="PF06808"/>
    </source>
</evidence>
<comment type="caution">
    <text evidence="7">Lacks conserved residue(s) required for the propagation of feature annotation.</text>
</comment>
<dbReference type="NCBIfam" id="TIGR00786">
    <property type="entry name" value="dctM"/>
    <property type="match status" value="1"/>
</dbReference>
<feature type="transmembrane region" description="Helical" evidence="7">
    <location>
        <begin position="350"/>
        <end position="374"/>
    </location>
</feature>
<sequence>MELKLYASQERKRLVLNGSGQWVDRFSVTGVIVSLVALVFLSVVTLTDISLRSLSSHGVRGLFELNGLIMAVIISGFLSLVFIQRRNIQVDVMGKMAGSNQLGVALVSALAEAVMMIGLSWVVCLRAWDAYQYNETTVVTGMGTTGFWIVTSVVMIFGTLLVVGRNLAQWGRLILTKAYLEEGFLRGLGVVVAAFAISAVLLFVFLTPEYGMGLQASIVFIALYILIAAQIPVGVALALLGVTSLGLLLNVESAFVITQNEVARALTSMDLAAIPLFLLMGNFATWAGLSGDIFKVGTSLVGSRRGGLAMASVMGCGGFGAICGSSIATTATFGKVAFTEMEKRNYAHSLTAGCIAAGGTLGALLPPSVVLIVYCVVVEVSIRDAFQAALLPGLLALGMYIIAIMVAVRVKPDLAPTIEKFDWATARKALIQAWRPTILFLLVLGGLYGGFFTTQEAASVGAVLALAFAFMSKDFGWKEFRSSLLDTAINSGAIYIIFIGANIFAGFMSFSDVASLILNLVNVDVTPHWVILLALVVFYLLLGTIFDTMAAVLVTAPLVVPLILGMDYSLVWWGVVTLSLVEIGMITPPLGMNVFVMRSVVGDRLQLTSIFKGVTPFLLADLVRIALLVAFPAISMWLPSVLN</sequence>
<feature type="transmembrane region" description="Helical" evidence="7">
    <location>
        <begin position="140"/>
        <end position="163"/>
    </location>
</feature>
<comment type="subcellular location">
    <subcellularLocation>
        <location evidence="1 7">Cell inner membrane</location>
        <topology evidence="1 7">Multi-pass membrane protein</topology>
    </subcellularLocation>
</comment>
<name>A0ABS6NLT6_9BURK</name>
<feature type="transmembrane region" description="Helical" evidence="7">
    <location>
        <begin position="104"/>
        <end position="128"/>
    </location>
</feature>
<feature type="transmembrane region" description="Helical" evidence="7">
    <location>
        <begin position="218"/>
        <end position="251"/>
    </location>
</feature>
<comment type="subunit">
    <text evidence="7">The complex comprises the extracytoplasmic solute receptor protein and the two transmembrane proteins.</text>
</comment>
<feature type="transmembrane region" description="Helical" evidence="7">
    <location>
        <begin position="516"/>
        <end position="542"/>
    </location>
</feature>
<feature type="transmembrane region" description="Helical" evidence="7">
    <location>
        <begin position="549"/>
        <end position="566"/>
    </location>
</feature>
<reference evidence="9 10" key="1">
    <citation type="submission" date="2021-06" db="EMBL/GenBank/DDBJ databases">
        <authorList>
            <person name="Lu T."/>
            <person name="Wang Q."/>
            <person name="Han X."/>
        </authorList>
    </citation>
    <scope>NUCLEOTIDE SEQUENCE [LARGE SCALE GENOMIC DNA]</scope>
    <source>
        <strain evidence="9 10">LAM0050</strain>
    </source>
</reference>
<keyword evidence="2" id="KW-1003">Cell membrane</keyword>
<feature type="transmembrane region" description="Helical" evidence="7">
    <location>
        <begin position="617"/>
        <end position="638"/>
    </location>
</feature>
<dbReference type="EMBL" id="JAHSPR010000003">
    <property type="protein sequence ID" value="MBV4396591.1"/>
    <property type="molecule type" value="Genomic_DNA"/>
</dbReference>
<proteinExistence type="inferred from homology"/>
<gene>
    <name evidence="9" type="ORF">KU392_04865</name>
</gene>
<comment type="similarity">
    <text evidence="7">Belongs to the TRAP transporter large permease family.</text>
</comment>
<keyword evidence="4 7" id="KW-0812">Transmembrane</keyword>
<protein>
    <recommendedName>
        <fullName evidence="7">TRAP transporter large permease protein</fullName>
    </recommendedName>
</protein>
<evidence type="ECO:0000256" key="3">
    <source>
        <dbReference type="ARBA" id="ARBA00022519"/>
    </source>
</evidence>
<feature type="transmembrane region" description="Helical" evidence="7">
    <location>
        <begin position="184"/>
        <end position="206"/>
    </location>
</feature>
<comment type="function">
    <text evidence="7">Part of the tripartite ATP-independent periplasmic (TRAP) transport system.</text>
</comment>
<feature type="domain" description="TRAP C4-dicarboxylate transport system permease DctM subunit" evidence="8">
    <location>
        <begin position="220"/>
        <end position="634"/>
    </location>
</feature>
<feature type="transmembrane region" description="Helical" evidence="7">
    <location>
        <begin position="457"/>
        <end position="476"/>
    </location>
</feature>
<dbReference type="PANTHER" id="PTHR33362:SF5">
    <property type="entry name" value="C4-DICARBOXYLATE TRAP TRANSPORTER LARGE PERMEASE PROTEIN DCTM"/>
    <property type="match status" value="1"/>
</dbReference>
<keyword evidence="7" id="KW-0813">Transport</keyword>
<evidence type="ECO:0000256" key="5">
    <source>
        <dbReference type="ARBA" id="ARBA00022989"/>
    </source>
</evidence>
<evidence type="ECO:0000256" key="2">
    <source>
        <dbReference type="ARBA" id="ARBA00022475"/>
    </source>
</evidence>
<feature type="transmembrane region" description="Helical" evidence="7">
    <location>
        <begin position="386"/>
        <end position="408"/>
    </location>
</feature>
<keyword evidence="10" id="KW-1185">Reference proteome</keyword>
<evidence type="ECO:0000256" key="7">
    <source>
        <dbReference type="RuleBase" id="RU369079"/>
    </source>
</evidence>
<dbReference type="RefSeq" id="WP_217734731.1">
    <property type="nucleotide sequence ID" value="NZ_JAHSPR010000003.1"/>
</dbReference>
<dbReference type="InterPro" id="IPR004681">
    <property type="entry name" value="TRAP_DctM"/>
</dbReference>
<feature type="transmembrane region" description="Helical" evidence="7">
    <location>
        <begin position="309"/>
        <end position="338"/>
    </location>
</feature>
<keyword evidence="3 7" id="KW-0997">Cell inner membrane</keyword>
<comment type="caution">
    <text evidence="9">The sequence shown here is derived from an EMBL/GenBank/DDBJ whole genome shotgun (WGS) entry which is preliminary data.</text>
</comment>
<feature type="transmembrane region" description="Helical" evidence="7">
    <location>
        <begin position="271"/>
        <end position="289"/>
    </location>
</feature>
<evidence type="ECO:0000313" key="9">
    <source>
        <dbReference type="EMBL" id="MBV4396591.1"/>
    </source>
</evidence>
<accession>A0ABS6NLT6</accession>
<organism evidence="9 10">
    <name type="scientific">Advenella alkanexedens</name>
    <dbReference type="NCBI Taxonomy" id="1481665"/>
    <lineage>
        <taxon>Bacteria</taxon>
        <taxon>Pseudomonadati</taxon>
        <taxon>Pseudomonadota</taxon>
        <taxon>Betaproteobacteria</taxon>
        <taxon>Burkholderiales</taxon>
        <taxon>Alcaligenaceae</taxon>
    </lineage>
</organism>
<evidence type="ECO:0000256" key="4">
    <source>
        <dbReference type="ARBA" id="ARBA00022692"/>
    </source>
</evidence>
<feature type="transmembrane region" description="Helical" evidence="7">
    <location>
        <begin position="572"/>
        <end position="596"/>
    </location>
</feature>
<feature type="transmembrane region" description="Helical" evidence="7">
    <location>
        <begin position="429"/>
        <end position="451"/>
    </location>
</feature>
<dbReference type="PANTHER" id="PTHR33362">
    <property type="entry name" value="SIALIC ACID TRAP TRANSPORTER PERMEASE PROTEIN SIAT-RELATED"/>
    <property type="match status" value="1"/>
</dbReference>
<evidence type="ECO:0000256" key="1">
    <source>
        <dbReference type="ARBA" id="ARBA00004429"/>
    </source>
</evidence>
<dbReference type="Proteomes" id="UP000722165">
    <property type="component" value="Unassembled WGS sequence"/>
</dbReference>
<dbReference type="InterPro" id="IPR010656">
    <property type="entry name" value="DctM"/>
</dbReference>
<keyword evidence="6 7" id="KW-0472">Membrane</keyword>